<evidence type="ECO:0000313" key="3">
    <source>
        <dbReference type="Proteomes" id="UP001168537"/>
    </source>
</evidence>
<feature type="transmembrane region" description="Helical" evidence="1">
    <location>
        <begin position="20"/>
        <end position="41"/>
    </location>
</feature>
<proteinExistence type="predicted"/>
<comment type="caution">
    <text evidence="2">The sequence shown here is derived from an EMBL/GenBank/DDBJ whole genome shotgun (WGS) entry which is preliminary data.</text>
</comment>
<feature type="non-terminal residue" evidence="2">
    <location>
        <position position="1"/>
    </location>
</feature>
<evidence type="ECO:0000313" key="2">
    <source>
        <dbReference type="EMBL" id="MDN4163752.1"/>
    </source>
</evidence>
<feature type="non-terminal residue" evidence="2">
    <location>
        <position position="91"/>
    </location>
</feature>
<sequence length="91" mass="9581">ALGALIRYTAAFLLSGAIPLLSWLHPAAPVLILPAILFLLLGSEMVARRGAVPATLQAPASYRLLPQLYIPAQLALIAWATRMSAHASPLG</sequence>
<name>A0ABT8EZY6_9ACTN</name>
<organism evidence="2 3">
    <name type="scientific">Nocardioides abyssi</name>
    <dbReference type="NCBI Taxonomy" id="3058370"/>
    <lineage>
        <taxon>Bacteria</taxon>
        <taxon>Bacillati</taxon>
        <taxon>Actinomycetota</taxon>
        <taxon>Actinomycetes</taxon>
        <taxon>Propionibacteriales</taxon>
        <taxon>Nocardioidaceae</taxon>
        <taxon>Nocardioides</taxon>
    </lineage>
</organism>
<protein>
    <submittedName>
        <fullName evidence="2">Uncharacterized protein</fullName>
    </submittedName>
</protein>
<reference evidence="2" key="1">
    <citation type="submission" date="2023-06" db="EMBL/GenBank/DDBJ databases">
        <title>Draft genome sequence of Nocardioides sp. SOB72.</title>
        <authorList>
            <person name="Zhang G."/>
        </authorList>
    </citation>
    <scope>NUCLEOTIDE SEQUENCE</scope>
    <source>
        <strain evidence="2">SOB72</strain>
    </source>
</reference>
<dbReference type="Proteomes" id="UP001168537">
    <property type="component" value="Unassembled WGS sequence"/>
</dbReference>
<dbReference type="RefSeq" id="WP_300963070.1">
    <property type="nucleotide sequence ID" value="NZ_JAUHJR010000207.1"/>
</dbReference>
<keyword evidence="1" id="KW-0812">Transmembrane</keyword>
<evidence type="ECO:0000256" key="1">
    <source>
        <dbReference type="SAM" id="Phobius"/>
    </source>
</evidence>
<keyword evidence="1" id="KW-0472">Membrane</keyword>
<gene>
    <name evidence="2" type="ORF">QWY29_20510</name>
</gene>
<dbReference type="EMBL" id="JAUHJR010000207">
    <property type="protein sequence ID" value="MDN4163752.1"/>
    <property type="molecule type" value="Genomic_DNA"/>
</dbReference>
<keyword evidence="1" id="KW-1133">Transmembrane helix</keyword>
<keyword evidence="3" id="KW-1185">Reference proteome</keyword>
<accession>A0ABT8EZY6</accession>